<dbReference type="InterPro" id="IPR034592">
    <property type="entry name" value="CCDC91"/>
</dbReference>
<evidence type="ECO:0000313" key="3">
    <source>
        <dbReference type="EMBL" id="CAH3032603.1"/>
    </source>
</evidence>
<name>A0ABN8MRI1_9CNID</name>
<sequence>MEGDIWANFGSVATNSQNASIDDDDDWADFGGFESATPAVNGSSQSGSVIQWATVGVPPPGESSHATSSPHPVSSFTPPFLTSAATESTKTSNLPMPNPQDHSDFINSFLSSDEDFSAPVTSESSHATATEDDKTEYDSFHADFSSFLSEALSETYQPFSSASQFGDVKAGSSTDNTSKAPGSLVSMKTKNEANGEDVGITAVLKQSQESAPDTFDGPENEVSTAQDILLVSQKQPSAVLDIKSAGSNHKELSQQLLVAAESKKKLEDTVKGLEGKLSFAEQEKLQLQKDLESLLQRNKSLVEESENLTEALAKQREKYEQLQDQHKKEIEEIRKAGHDALAVIVEEYKELSRKAVLEQQEKNKIQMESILEDQRKKFQEFLQEQQDSFERRIQEERKNSTEKANSLLEEEKKQHKEQIEYHLEEERLKSKEALKKAVEESRQEGLEAVEIARKEERHKYEEFVTEYKESVKSLTDQEGKRLQTLVEATIKEQKESNKAALEDALAEERKRGKEFAEEIKDETKKEMLQYIRAKQEADRAARQKHLHGLDLFLESARAQLKALMDDQTELDPSETSGL</sequence>
<comment type="caution">
    <text evidence="3">The sequence shown here is derived from an EMBL/GenBank/DDBJ whole genome shotgun (WGS) entry which is preliminary data.</text>
</comment>
<feature type="compositionally biased region" description="Polar residues" evidence="2">
    <location>
        <begin position="11"/>
        <end position="20"/>
    </location>
</feature>
<evidence type="ECO:0000256" key="2">
    <source>
        <dbReference type="SAM" id="MobiDB-lite"/>
    </source>
</evidence>
<dbReference type="PANTHER" id="PTHR35072:SF1">
    <property type="entry name" value="COILED-COIL DOMAIN-CONTAINING PROTEIN 91"/>
    <property type="match status" value="1"/>
</dbReference>
<gene>
    <name evidence="3" type="ORF">PLOB_00000077</name>
</gene>
<protein>
    <recommendedName>
        <fullName evidence="5">Coiled-coil domain containing 91</fullName>
    </recommendedName>
</protein>
<feature type="compositionally biased region" description="Polar residues" evidence="2">
    <location>
        <begin position="38"/>
        <end position="51"/>
    </location>
</feature>
<evidence type="ECO:0000256" key="1">
    <source>
        <dbReference type="SAM" id="Coils"/>
    </source>
</evidence>
<feature type="region of interest" description="Disordered" evidence="2">
    <location>
        <begin position="159"/>
        <end position="224"/>
    </location>
</feature>
<feature type="region of interest" description="Disordered" evidence="2">
    <location>
        <begin position="391"/>
        <end position="419"/>
    </location>
</feature>
<feature type="compositionally biased region" description="Polar residues" evidence="2">
    <location>
        <begin position="171"/>
        <end position="180"/>
    </location>
</feature>
<feature type="compositionally biased region" description="Polar residues" evidence="2">
    <location>
        <begin position="83"/>
        <end position="95"/>
    </location>
</feature>
<evidence type="ECO:0008006" key="5">
    <source>
        <dbReference type="Google" id="ProtNLM"/>
    </source>
</evidence>
<feature type="region of interest" description="Disordered" evidence="2">
    <location>
        <begin position="1"/>
        <end position="136"/>
    </location>
</feature>
<feature type="compositionally biased region" description="Basic and acidic residues" evidence="2">
    <location>
        <begin position="391"/>
        <end position="401"/>
    </location>
</feature>
<dbReference type="EMBL" id="CALNXK010000001">
    <property type="protein sequence ID" value="CAH3032603.1"/>
    <property type="molecule type" value="Genomic_DNA"/>
</dbReference>
<proteinExistence type="predicted"/>
<keyword evidence="1" id="KW-0175">Coiled coil</keyword>
<organism evidence="3 4">
    <name type="scientific">Porites lobata</name>
    <dbReference type="NCBI Taxonomy" id="104759"/>
    <lineage>
        <taxon>Eukaryota</taxon>
        <taxon>Metazoa</taxon>
        <taxon>Cnidaria</taxon>
        <taxon>Anthozoa</taxon>
        <taxon>Hexacorallia</taxon>
        <taxon>Scleractinia</taxon>
        <taxon>Fungiina</taxon>
        <taxon>Poritidae</taxon>
        <taxon>Porites</taxon>
    </lineage>
</organism>
<feature type="coiled-coil region" evidence="1">
    <location>
        <begin position="490"/>
        <end position="518"/>
    </location>
</feature>
<reference evidence="3 4" key="1">
    <citation type="submission" date="2022-05" db="EMBL/GenBank/DDBJ databases">
        <authorList>
            <consortium name="Genoscope - CEA"/>
            <person name="William W."/>
        </authorList>
    </citation>
    <scope>NUCLEOTIDE SEQUENCE [LARGE SCALE GENOMIC DNA]</scope>
</reference>
<dbReference type="PANTHER" id="PTHR35072">
    <property type="entry name" value="COILED-COIL DOMAIN-CONTAINING PROTEIN 91"/>
    <property type="match status" value="1"/>
</dbReference>
<feature type="compositionally biased region" description="Basic and acidic residues" evidence="2">
    <location>
        <begin position="409"/>
        <end position="419"/>
    </location>
</feature>
<feature type="compositionally biased region" description="Polar residues" evidence="2">
    <location>
        <begin position="64"/>
        <end position="77"/>
    </location>
</feature>
<evidence type="ECO:0000313" key="4">
    <source>
        <dbReference type="Proteomes" id="UP001159405"/>
    </source>
</evidence>
<feature type="compositionally biased region" description="Polar residues" evidence="2">
    <location>
        <begin position="119"/>
        <end position="128"/>
    </location>
</feature>
<dbReference type="Proteomes" id="UP001159405">
    <property type="component" value="Unassembled WGS sequence"/>
</dbReference>
<keyword evidence="4" id="KW-1185">Reference proteome</keyword>
<accession>A0ABN8MRI1</accession>